<dbReference type="Proteomes" id="UP000663722">
    <property type="component" value="Chromosome"/>
</dbReference>
<proteinExistence type="predicted"/>
<keyword evidence="2" id="KW-1185">Reference proteome</keyword>
<evidence type="ECO:0000313" key="2">
    <source>
        <dbReference type="Proteomes" id="UP000663722"/>
    </source>
</evidence>
<sequence>MEKIPKTRWHRLLGMLLEELLTPVGIEVHTELQVMADPPKADILLLRRKHPTWTSEQLERLPDGIRESDADHILLEFKYSESVGLSAFRQAVGYDYFYKDSKELTDRQVRTFLISAKTTRKQTLDKFGYSPTDKAGVYRSRHPLLESVPLLTLNELSEEPYNAYIKCFASRMKEKKAAFRTLKGQNIGSFSMRLLWLLQGLWNHWFFKGGAPMKQELTPEQVIEMGKMWGDVYLSTLSPEELVKAVGTKDILKGLRPEERLKGLRPEERLKGLRPEERLKGLRPEERLKGLSAEEIEAYLRKLKKKK</sequence>
<dbReference type="KEGG" id="dmm:dnm_096870"/>
<dbReference type="AlphaFoldDB" id="A0A975GTY2"/>
<evidence type="ECO:0000313" key="1">
    <source>
        <dbReference type="EMBL" id="QTA93584.1"/>
    </source>
</evidence>
<name>A0A975GTY2_9BACT</name>
<dbReference type="EMBL" id="CP061800">
    <property type="protein sequence ID" value="QTA93584.1"/>
    <property type="molecule type" value="Genomic_DNA"/>
</dbReference>
<dbReference type="RefSeq" id="WP_207680461.1">
    <property type="nucleotide sequence ID" value="NZ_CP061800.1"/>
</dbReference>
<accession>A0A975GTY2</accession>
<reference evidence="1" key="1">
    <citation type="journal article" date="2021" name="Microb. Physiol.">
        <title>Proteogenomic Insights into the Physiology of Marine, Sulfate-Reducing, Filamentous Desulfonema limicola and Desulfonema magnum.</title>
        <authorList>
            <person name="Schnaars V."/>
            <person name="Wohlbrand L."/>
            <person name="Scheve S."/>
            <person name="Hinrichs C."/>
            <person name="Reinhardt R."/>
            <person name="Rabus R."/>
        </authorList>
    </citation>
    <scope>NUCLEOTIDE SEQUENCE</scope>
    <source>
        <strain evidence="1">4be13</strain>
    </source>
</reference>
<organism evidence="1 2">
    <name type="scientific">Desulfonema magnum</name>
    <dbReference type="NCBI Taxonomy" id="45655"/>
    <lineage>
        <taxon>Bacteria</taxon>
        <taxon>Pseudomonadati</taxon>
        <taxon>Thermodesulfobacteriota</taxon>
        <taxon>Desulfobacteria</taxon>
        <taxon>Desulfobacterales</taxon>
        <taxon>Desulfococcaceae</taxon>
        <taxon>Desulfonema</taxon>
    </lineage>
</organism>
<gene>
    <name evidence="1" type="ORF">dnm_096870</name>
</gene>
<protein>
    <submittedName>
        <fullName evidence="1">Uncharacterized protein</fullName>
    </submittedName>
</protein>